<dbReference type="InterPro" id="IPR020846">
    <property type="entry name" value="MFS_dom"/>
</dbReference>
<feature type="transmembrane region" description="Helical" evidence="7">
    <location>
        <begin position="550"/>
        <end position="570"/>
    </location>
</feature>
<organism evidence="9 10">
    <name type="scientific">Hymenoscyphus fraxineus</name>
    <dbReference type="NCBI Taxonomy" id="746836"/>
    <lineage>
        <taxon>Eukaryota</taxon>
        <taxon>Fungi</taxon>
        <taxon>Dikarya</taxon>
        <taxon>Ascomycota</taxon>
        <taxon>Pezizomycotina</taxon>
        <taxon>Leotiomycetes</taxon>
        <taxon>Helotiales</taxon>
        <taxon>Helotiaceae</taxon>
        <taxon>Hymenoscyphus</taxon>
    </lineage>
</organism>
<dbReference type="PANTHER" id="PTHR23501:SF177">
    <property type="entry name" value="MAJOR FACILITATOR SUPERFAMILY (MFS) PROFILE DOMAIN-CONTAINING PROTEIN-RELATED"/>
    <property type="match status" value="1"/>
</dbReference>
<dbReference type="Pfam" id="PF00106">
    <property type="entry name" value="adh_short"/>
    <property type="match status" value="1"/>
</dbReference>
<dbReference type="InterPro" id="IPR002347">
    <property type="entry name" value="SDR_fam"/>
</dbReference>
<feature type="transmembrane region" description="Helical" evidence="7">
    <location>
        <begin position="888"/>
        <end position="912"/>
    </location>
</feature>
<dbReference type="InterPro" id="IPR036259">
    <property type="entry name" value="MFS_trans_sf"/>
</dbReference>
<dbReference type="Gene3D" id="1.20.1250.20">
    <property type="entry name" value="MFS general substrate transporter like domains"/>
    <property type="match status" value="1"/>
</dbReference>
<dbReference type="EMBL" id="CAJVRL010000049">
    <property type="protein sequence ID" value="CAG8952970.1"/>
    <property type="molecule type" value="Genomic_DNA"/>
</dbReference>
<dbReference type="OrthoDB" id="10021397at2759"/>
<feature type="transmembrane region" description="Helical" evidence="7">
    <location>
        <begin position="758"/>
        <end position="779"/>
    </location>
</feature>
<dbReference type="GO" id="GO:0005886">
    <property type="term" value="C:plasma membrane"/>
    <property type="evidence" value="ECO:0007669"/>
    <property type="project" value="TreeGrafter"/>
</dbReference>
<feature type="transmembrane region" description="Helical" evidence="7">
    <location>
        <begin position="489"/>
        <end position="511"/>
    </location>
</feature>
<keyword evidence="10" id="KW-1185">Reference proteome</keyword>
<feature type="transmembrane region" description="Helical" evidence="7">
    <location>
        <begin position="729"/>
        <end position="752"/>
    </location>
</feature>
<evidence type="ECO:0000259" key="8">
    <source>
        <dbReference type="PROSITE" id="PS50850"/>
    </source>
</evidence>
<dbReference type="FunFam" id="1.20.1720.10:FF:000012">
    <property type="entry name" value="MFS toxin efflux pump (AflT)"/>
    <property type="match status" value="1"/>
</dbReference>
<evidence type="ECO:0000256" key="5">
    <source>
        <dbReference type="ARBA" id="ARBA00022989"/>
    </source>
</evidence>
<comment type="subcellular location">
    <subcellularLocation>
        <location evidence="1">Membrane</location>
        <topology evidence="1">Multi-pass membrane protein</topology>
    </subcellularLocation>
</comment>
<feature type="transmembrane region" description="Helical" evidence="7">
    <location>
        <begin position="697"/>
        <end position="717"/>
    </location>
</feature>
<dbReference type="SUPFAM" id="SSF51735">
    <property type="entry name" value="NAD(P)-binding Rossmann-fold domains"/>
    <property type="match status" value="1"/>
</dbReference>
<dbReference type="InterPro" id="IPR036291">
    <property type="entry name" value="NAD(P)-bd_dom_sf"/>
</dbReference>
<dbReference type="PANTHER" id="PTHR23501">
    <property type="entry name" value="MAJOR FACILITATOR SUPERFAMILY"/>
    <property type="match status" value="1"/>
</dbReference>
<dbReference type="PRINTS" id="PR00081">
    <property type="entry name" value="GDHRDH"/>
</dbReference>
<feature type="transmembrane region" description="Helical" evidence="7">
    <location>
        <begin position="426"/>
        <end position="452"/>
    </location>
</feature>
<keyword evidence="4" id="KW-0521">NADP</keyword>
<reference evidence="9" key="1">
    <citation type="submission" date="2021-07" db="EMBL/GenBank/DDBJ databases">
        <authorList>
            <person name="Durling M."/>
        </authorList>
    </citation>
    <scope>NUCLEOTIDE SEQUENCE</scope>
</reference>
<dbReference type="Proteomes" id="UP000696280">
    <property type="component" value="Unassembled WGS sequence"/>
</dbReference>
<name>A0A9N9PRC4_9HELO</name>
<keyword evidence="2" id="KW-0813">Transport</keyword>
<dbReference type="CDD" id="cd17502">
    <property type="entry name" value="MFS_Azr1_MDR_like"/>
    <property type="match status" value="1"/>
</dbReference>
<comment type="caution">
    <text evidence="9">The sequence shown here is derived from an EMBL/GenBank/DDBJ whole genome shotgun (WGS) entry which is preliminary data.</text>
</comment>
<evidence type="ECO:0000256" key="3">
    <source>
        <dbReference type="ARBA" id="ARBA00022692"/>
    </source>
</evidence>
<feature type="domain" description="Major facilitator superfamily (MFS) profile" evidence="8">
    <location>
        <begin position="429"/>
        <end position="932"/>
    </location>
</feature>
<evidence type="ECO:0000256" key="4">
    <source>
        <dbReference type="ARBA" id="ARBA00022857"/>
    </source>
</evidence>
<proteinExistence type="predicted"/>
<feature type="transmembrane region" description="Helical" evidence="7">
    <location>
        <begin position="817"/>
        <end position="839"/>
    </location>
</feature>
<evidence type="ECO:0000256" key="2">
    <source>
        <dbReference type="ARBA" id="ARBA00022448"/>
    </source>
</evidence>
<dbReference type="AlphaFoldDB" id="A0A9N9PRC4"/>
<keyword evidence="3 7" id="KW-0812">Transmembrane</keyword>
<dbReference type="Gene3D" id="3.40.50.720">
    <property type="entry name" value="NAD(P)-binding Rossmann-like Domain"/>
    <property type="match status" value="1"/>
</dbReference>
<dbReference type="InterPro" id="IPR011701">
    <property type="entry name" value="MFS"/>
</dbReference>
<feature type="transmembrane region" description="Helical" evidence="7">
    <location>
        <begin position="464"/>
        <end position="483"/>
    </location>
</feature>
<dbReference type="SUPFAM" id="SSF103473">
    <property type="entry name" value="MFS general substrate transporter"/>
    <property type="match status" value="1"/>
</dbReference>
<feature type="transmembrane region" description="Helical" evidence="7">
    <location>
        <begin position="851"/>
        <end position="868"/>
    </location>
</feature>
<evidence type="ECO:0000313" key="9">
    <source>
        <dbReference type="EMBL" id="CAG8952970.1"/>
    </source>
</evidence>
<feature type="transmembrane region" description="Helical" evidence="7">
    <location>
        <begin position="624"/>
        <end position="643"/>
    </location>
</feature>
<evidence type="ECO:0000256" key="7">
    <source>
        <dbReference type="SAM" id="Phobius"/>
    </source>
</evidence>
<sequence>MSSLQLSLGSIPSLEGKVVLLTGGASGIGLAAARIFAHKGAQVHVLDVVPIDEAFDIYEIPGQAGQSQSQNEALRVPSGSLQFHECDVTNWKSLRDTFLSFHHIDIAVANAGVSQDVDYFTDVLDSEGQLEEPSHRVVDVNFRSVLNFTKLALRQFQKQKQSSGSGSGSGSLVITTSATAYSPEQSLPVYSATKLALVGLIRGLRPMADIYGATINGVAPAATISKLLPANLAAPIQAAGAPISSAFHAGLAIVYSATAQQKKEVELYGKDDPARTLTPGRWNGRVILTLGDHWTELEEPVASLRPQWMGEYNTEKTSWQQKLTDMRELPTSASKEPARETSNTKHYACQKSTFKPLIVPTPTVRPCSLVALDCKSTSFSHFHRPPPSSVKIIMSTDEKPPLTENPLVVTSTSPESSDDYPSGAKLAMLVLALMVSIFLVALDMTIVATAIPRITREFNSLEDIGWYGSAFFLTISSFAQLWGKAYTYFSLKWVIITAICIFEIGSLICAVAPNSTTLMVGRAITGAGGAGVTNGCYIIIAFIARPEKRPAFTGILGATYGMSSVIGPLIGGAFTTNVSWRWCFYINLPVGAVSLLVLVFLFQTPAAAKPKPASAKEKFLQMDPLGVLLITCSLVCLLLALQWGGITKPWKSPEVIGCFVGFGLILLVFIGTQWWLGEKAMMVPRLLLRRETISLCLFNFFLAGSYFTFVYYLPIYFQAIGNYSAAGSAVHNLSLIVGSSVFGIVAGIILSIYGYFHIFLWLGSALCAIAAGLLWTLSLNINTGKDVGYQLIFGIGAGLCLQVPVMVGQAFAQPSDIATVTAILLFFQTLGGTICISAAQSIFQNQLINRLTSFPATYNVAQIIAVGADDLRAHFDGAQLGDVLDAYLVGLKASWLLGVACAGAAFLTTFGLKIRSIKAPPAKPVKSEEVNV</sequence>
<feature type="transmembrane region" description="Helical" evidence="7">
    <location>
        <begin position="655"/>
        <end position="677"/>
    </location>
</feature>
<gene>
    <name evidence="9" type="ORF">HYFRA_00003160</name>
</gene>
<keyword evidence="6 7" id="KW-0472">Membrane</keyword>
<protein>
    <recommendedName>
        <fullName evidence="8">Major facilitator superfamily (MFS) profile domain-containing protein</fullName>
    </recommendedName>
</protein>
<dbReference type="Pfam" id="PF07690">
    <property type="entry name" value="MFS_1"/>
    <property type="match status" value="1"/>
</dbReference>
<feature type="transmembrane region" description="Helical" evidence="7">
    <location>
        <begin position="523"/>
        <end position="544"/>
    </location>
</feature>
<evidence type="ECO:0000313" key="10">
    <source>
        <dbReference type="Proteomes" id="UP000696280"/>
    </source>
</evidence>
<dbReference type="PROSITE" id="PS50850">
    <property type="entry name" value="MFS"/>
    <property type="match status" value="1"/>
</dbReference>
<evidence type="ECO:0000256" key="6">
    <source>
        <dbReference type="ARBA" id="ARBA00023136"/>
    </source>
</evidence>
<dbReference type="InterPro" id="IPR020904">
    <property type="entry name" value="Sc_DH/Rdtase_CS"/>
</dbReference>
<feature type="transmembrane region" description="Helical" evidence="7">
    <location>
        <begin position="582"/>
        <end position="604"/>
    </location>
</feature>
<dbReference type="PROSITE" id="PS00061">
    <property type="entry name" value="ADH_SHORT"/>
    <property type="match status" value="1"/>
</dbReference>
<accession>A0A9N9PRC4</accession>
<feature type="transmembrane region" description="Helical" evidence="7">
    <location>
        <begin position="791"/>
        <end position="811"/>
    </location>
</feature>
<keyword evidence="5 7" id="KW-1133">Transmembrane helix</keyword>
<dbReference type="GO" id="GO:0022857">
    <property type="term" value="F:transmembrane transporter activity"/>
    <property type="evidence" value="ECO:0007669"/>
    <property type="project" value="InterPro"/>
</dbReference>
<evidence type="ECO:0000256" key="1">
    <source>
        <dbReference type="ARBA" id="ARBA00004141"/>
    </source>
</evidence>